<name>A0A1F5L2W3_PENAI</name>
<dbReference type="EMBL" id="LXJU01000049">
    <property type="protein sequence ID" value="OGE47319.1"/>
    <property type="molecule type" value="Genomic_DNA"/>
</dbReference>
<dbReference type="Proteomes" id="UP000177622">
    <property type="component" value="Unassembled WGS sequence"/>
</dbReference>
<keyword evidence="2" id="KW-1185">Reference proteome</keyword>
<dbReference type="AlphaFoldDB" id="A0A1F5L2W3"/>
<reference evidence="1 2" key="1">
    <citation type="journal article" date="2016" name="Sci. Rep.">
        <title>Penicillium arizonense, a new, genome sequenced fungal species, reveals a high chemical diversity in secreted metabolites.</title>
        <authorList>
            <person name="Grijseels S."/>
            <person name="Nielsen J.C."/>
            <person name="Randelovic M."/>
            <person name="Nielsen J."/>
            <person name="Nielsen K.F."/>
            <person name="Workman M."/>
            <person name="Frisvad J.C."/>
        </authorList>
    </citation>
    <scope>NUCLEOTIDE SEQUENCE [LARGE SCALE GENOMIC DNA]</scope>
    <source>
        <strain evidence="1 2">CBS 141311</strain>
    </source>
</reference>
<accession>A0A1F5L2W3</accession>
<dbReference type="RefSeq" id="XP_022482778.1">
    <property type="nucleotide sequence ID" value="XM_022637351.1"/>
</dbReference>
<evidence type="ECO:0000313" key="2">
    <source>
        <dbReference type="Proteomes" id="UP000177622"/>
    </source>
</evidence>
<evidence type="ECO:0000313" key="1">
    <source>
        <dbReference type="EMBL" id="OGE47319.1"/>
    </source>
</evidence>
<sequence length="67" mass="7878">MVTNDRPAYIFDRTRYKYDTAVDIHRKEVIPACDFNGVAIHDREQTFRNFDDRDMIARVIAPDSDPC</sequence>
<dbReference type="OrthoDB" id="10420596at2759"/>
<dbReference type="GeneID" id="34582085"/>
<organism evidence="1 2">
    <name type="scientific">Penicillium arizonense</name>
    <dbReference type="NCBI Taxonomy" id="1835702"/>
    <lineage>
        <taxon>Eukaryota</taxon>
        <taxon>Fungi</taxon>
        <taxon>Dikarya</taxon>
        <taxon>Ascomycota</taxon>
        <taxon>Pezizomycotina</taxon>
        <taxon>Eurotiomycetes</taxon>
        <taxon>Eurotiomycetidae</taxon>
        <taxon>Eurotiales</taxon>
        <taxon>Aspergillaceae</taxon>
        <taxon>Penicillium</taxon>
    </lineage>
</organism>
<proteinExistence type="predicted"/>
<gene>
    <name evidence="1" type="ORF">PENARI_c049G04378</name>
</gene>
<comment type="caution">
    <text evidence="1">The sequence shown here is derived from an EMBL/GenBank/DDBJ whole genome shotgun (WGS) entry which is preliminary data.</text>
</comment>
<protein>
    <submittedName>
        <fullName evidence="1">Uncharacterized protein</fullName>
    </submittedName>
</protein>